<dbReference type="PANTHER" id="PTHR45912">
    <property type="entry name" value="CILIA- AND FLAGELLA-ASSOCIATED PROTEIN 47"/>
    <property type="match status" value="1"/>
</dbReference>
<evidence type="ECO:0000313" key="1">
    <source>
        <dbReference type="EMBL" id="CAF5171091.1"/>
    </source>
</evidence>
<organism evidence="1 2">
    <name type="scientific">Rotaria magnacalcarata</name>
    <dbReference type="NCBI Taxonomy" id="392030"/>
    <lineage>
        <taxon>Eukaryota</taxon>
        <taxon>Metazoa</taxon>
        <taxon>Spiralia</taxon>
        <taxon>Gnathifera</taxon>
        <taxon>Rotifera</taxon>
        <taxon>Eurotatoria</taxon>
        <taxon>Bdelloidea</taxon>
        <taxon>Philodinida</taxon>
        <taxon>Philodinidae</taxon>
        <taxon>Rotaria</taxon>
    </lineage>
</organism>
<dbReference type="EMBL" id="CAJOBI010311703">
    <property type="protein sequence ID" value="CAF5171091.1"/>
    <property type="molecule type" value="Genomic_DNA"/>
</dbReference>
<dbReference type="GO" id="GO:0005929">
    <property type="term" value="C:cilium"/>
    <property type="evidence" value="ECO:0007669"/>
    <property type="project" value="TreeGrafter"/>
</dbReference>
<feature type="non-terminal residue" evidence="1">
    <location>
        <position position="194"/>
    </location>
</feature>
<sequence>VSLLTSSITDINDIATLDACHRTHTIKLIGKIMNRRLCLLHPKSDEELQKLNFGSCYYGCDLTALAILYNDSPESVAYSALIDDSKPSDSDKTGTSDVEYTLNPLNSIITVFPNQGILNPFEKRALFFRFSPRAYPPKQAFAATLDLPPKRDIAAFMYFELLGASPGLSNIEHSKTKLEIAVAGTALPVILSLE</sequence>
<proteinExistence type="predicted"/>
<dbReference type="Gene3D" id="2.60.40.10">
    <property type="entry name" value="Immunoglobulins"/>
    <property type="match status" value="1"/>
</dbReference>
<dbReference type="Proteomes" id="UP000676336">
    <property type="component" value="Unassembled WGS sequence"/>
</dbReference>
<accession>A0A8S3GQR4</accession>
<dbReference type="PANTHER" id="PTHR45912:SF3">
    <property type="entry name" value="CILIA- AND FLAGELLA-ASSOCIATED PROTEIN 47"/>
    <property type="match status" value="1"/>
</dbReference>
<evidence type="ECO:0000313" key="2">
    <source>
        <dbReference type="Proteomes" id="UP000676336"/>
    </source>
</evidence>
<dbReference type="GO" id="GO:0060271">
    <property type="term" value="P:cilium assembly"/>
    <property type="evidence" value="ECO:0007669"/>
    <property type="project" value="TreeGrafter"/>
</dbReference>
<protein>
    <submittedName>
        <fullName evidence="1">Uncharacterized protein</fullName>
    </submittedName>
</protein>
<comment type="caution">
    <text evidence="1">The sequence shown here is derived from an EMBL/GenBank/DDBJ whole genome shotgun (WGS) entry which is preliminary data.</text>
</comment>
<name>A0A8S3GQR4_9BILA</name>
<reference evidence="1" key="1">
    <citation type="submission" date="2021-02" db="EMBL/GenBank/DDBJ databases">
        <authorList>
            <person name="Nowell W R."/>
        </authorList>
    </citation>
    <scope>NUCLEOTIDE SEQUENCE</scope>
</reference>
<feature type="non-terminal residue" evidence="1">
    <location>
        <position position="1"/>
    </location>
</feature>
<dbReference type="InterPro" id="IPR013783">
    <property type="entry name" value="Ig-like_fold"/>
</dbReference>
<gene>
    <name evidence="1" type="ORF">SMN809_LOCUS65624</name>
</gene>
<dbReference type="AlphaFoldDB" id="A0A8S3GQR4"/>